<reference evidence="6 7" key="1">
    <citation type="submission" date="2016-11" db="EMBL/GenBank/DDBJ databases">
        <title>The macronuclear genome of Stentor coeruleus: a giant cell with tiny introns.</title>
        <authorList>
            <person name="Slabodnick M."/>
            <person name="Ruby J.G."/>
            <person name="Reiff S.B."/>
            <person name="Swart E.C."/>
            <person name="Gosai S."/>
            <person name="Prabakaran S."/>
            <person name="Witkowska E."/>
            <person name="Larue G.E."/>
            <person name="Fisher S."/>
            <person name="Freeman R.M."/>
            <person name="Gunawardena J."/>
            <person name="Chu W."/>
            <person name="Stover N.A."/>
            <person name="Gregory B.D."/>
            <person name="Nowacki M."/>
            <person name="Derisi J."/>
            <person name="Roy S.W."/>
            <person name="Marshall W.F."/>
            <person name="Sood P."/>
        </authorList>
    </citation>
    <scope>NUCLEOTIDE SEQUENCE [LARGE SCALE GENOMIC DNA]</scope>
    <source>
        <strain evidence="6">WM001</strain>
    </source>
</reference>
<feature type="repeat" description="WD" evidence="3">
    <location>
        <begin position="294"/>
        <end position="328"/>
    </location>
</feature>
<feature type="transmembrane region" description="Helical" evidence="5">
    <location>
        <begin position="1099"/>
        <end position="1120"/>
    </location>
</feature>
<dbReference type="SMART" id="SM00320">
    <property type="entry name" value="WD40"/>
    <property type="match status" value="5"/>
</dbReference>
<dbReference type="Pfam" id="PF00400">
    <property type="entry name" value="WD40"/>
    <property type="match status" value="1"/>
</dbReference>
<dbReference type="InterPro" id="IPR001680">
    <property type="entry name" value="WD40_rpt"/>
</dbReference>
<dbReference type="InterPro" id="IPR019775">
    <property type="entry name" value="WD40_repeat_CS"/>
</dbReference>
<evidence type="ECO:0000313" key="6">
    <source>
        <dbReference type="EMBL" id="OMJ80827.1"/>
    </source>
</evidence>
<dbReference type="InterPro" id="IPR015943">
    <property type="entry name" value="WD40/YVTN_repeat-like_dom_sf"/>
</dbReference>
<evidence type="ECO:0000256" key="1">
    <source>
        <dbReference type="ARBA" id="ARBA00022574"/>
    </source>
</evidence>
<organism evidence="6 7">
    <name type="scientific">Stentor coeruleus</name>
    <dbReference type="NCBI Taxonomy" id="5963"/>
    <lineage>
        <taxon>Eukaryota</taxon>
        <taxon>Sar</taxon>
        <taxon>Alveolata</taxon>
        <taxon>Ciliophora</taxon>
        <taxon>Postciliodesmatophora</taxon>
        <taxon>Heterotrichea</taxon>
        <taxon>Heterotrichida</taxon>
        <taxon>Stentoridae</taxon>
        <taxon>Stentor</taxon>
    </lineage>
</organism>
<gene>
    <name evidence="6" type="ORF">SteCoe_18829</name>
</gene>
<feature type="transmembrane region" description="Helical" evidence="5">
    <location>
        <begin position="1040"/>
        <end position="1061"/>
    </location>
</feature>
<dbReference type="EMBL" id="MPUH01000406">
    <property type="protein sequence ID" value="OMJ80827.1"/>
    <property type="molecule type" value="Genomic_DNA"/>
</dbReference>
<proteinExistence type="predicted"/>
<keyword evidence="5" id="KW-1133">Transmembrane helix</keyword>
<dbReference type="PROSITE" id="PS50082">
    <property type="entry name" value="WD_REPEATS_2"/>
    <property type="match status" value="1"/>
</dbReference>
<keyword evidence="5" id="KW-0472">Membrane</keyword>
<feature type="transmembrane region" description="Helical" evidence="5">
    <location>
        <begin position="900"/>
        <end position="921"/>
    </location>
</feature>
<keyword evidence="2" id="KW-0677">Repeat</keyword>
<dbReference type="Gene3D" id="2.130.10.10">
    <property type="entry name" value="YVTN repeat-like/Quinoprotein amine dehydrogenase"/>
    <property type="match status" value="2"/>
</dbReference>
<dbReference type="PROSITE" id="PS50294">
    <property type="entry name" value="WD_REPEATS_REGION"/>
    <property type="match status" value="1"/>
</dbReference>
<evidence type="ECO:0000313" key="7">
    <source>
        <dbReference type="Proteomes" id="UP000187209"/>
    </source>
</evidence>
<name>A0A1R2BVZ5_9CILI</name>
<comment type="caution">
    <text evidence="6">The sequence shown here is derived from an EMBL/GenBank/DDBJ whole genome shotgun (WGS) entry which is preliminary data.</text>
</comment>
<dbReference type="PANTHER" id="PTHR10971">
    <property type="entry name" value="MRNA EXPORT FACTOR AND BUB3"/>
    <property type="match status" value="1"/>
</dbReference>
<accession>A0A1R2BVZ5</accession>
<evidence type="ECO:0000256" key="2">
    <source>
        <dbReference type="ARBA" id="ARBA00022737"/>
    </source>
</evidence>
<keyword evidence="5" id="KW-0812">Transmembrane</keyword>
<dbReference type="PROSITE" id="PS00678">
    <property type="entry name" value="WD_REPEATS_1"/>
    <property type="match status" value="1"/>
</dbReference>
<evidence type="ECO:0000256" key="4">
    <source>
        <dbReference type="SAM" id="MobiDB-lite"/>
    </source>
</evidence>
<feature type="transmembrane region" description="Helical" evidence="5">
    <location>
        <begin position="927"/>
        <end position="947"/>
    </location>
</feature>
<evidence type="ECO:0000256" key="5">
    <source>
        <dbReference type="SAM" id="Phobius"/>
    </source>
</evidence>
<sequence>MSGLSEPLMKNENALNISQTMKDLALHQNLENKVPEISDIKQIKKGFKEIKAAVNKTFKYKDIEFPYECELIKLSPKHSLLVGSSSKESELVLIDLKIMKECKRIKTNLGSLACMKINEKESKIYLSTDDGRLASFDFPSFSEDSYNEVRISSSKVVFDEVKDCIYAYDYDKDTIVIYNFTLGTKEILAKCRGVEFIRASDDNNFLSVSTNSHIYVYSRQQKWATFVYKIEKGENYNYEQDENGDWYWVDKKCEVEFSHFSNKFAISIENKIYLWEIEKYKNIATYQLHTSKDITSVKFSKNDDYLVAVGVDHSINIWDLSSTNPLPKFLNQPLKDLDKEGTFDFSNRFYDLEIDEDRNLIYTHGIDSKYSYQWKGIFLDKARFPDSKFIKENHKCITCKRTNQVIVTNVEKSELYIWDIETLDMSRVVKIPEGVPRDICFGDKDEKILLVGADSVVYAYDFDTMGEPKKLDNDSLGLVYALKANENYVFGGGSKAKIVIQDYNGGLIMDLGEFSEKITSIVITDSYVIGGDIKGNVIVYNLEQWTVYARLKEHTAEITTMEVFKNSETLLTIGKDKKCIFWSLYDKIPIKIQTLEDEVDSCYLSNDEKSFILSTTKGKVTIYNLPSFEKINCFKYKFAKHQRFACDKDEKYLIVSHDEGVFRTLSPIHPDNPTIIDDNISIPEMRRFLEGDRSDKVERKDTWIIAPFMVNSLHYYSNENLKKELKKAMINKSKYLKSSVGNPLNISLAKGNTEATGTIINQLKCRVSDNLFALETLSDCLIQLNQGGFKGLDELYNDCLIPVPASEKLPDSCDAGLKLPIVSYSLTMKVNAEKFIGPPSEDSDKKITFLVSAIRMNLEIGSQESLDFLQSLLDCSNTEIFKTKFIQYILNDKWNKVRKIMFFNGLLFILYLISLSIYVIYRDPLFLLIALIWSILMFLYELVQMYIDICGYFTEFWNYIDLSRAGLFYVYFYFGYIKYYEATNIIKDSAGQDVQADPTFSIDNYIWLLVSVTILSWVRGITLFALSTSTRYMISLLTEVIKDIIAFAVVVFYSILSFAFIKMAFTESTEANHSVFIGGQILGSFFEATGGGDNEVEGFTLALVIFNLIFNVIIMMNLLISILGTTYGRVNDDAQVEDLKQLTEMIIEAESFYLNRRNDKKKTIMQICEEYTPAEVVGENDMRTRFRTVKTEISMMKQKNDELHRINFKKIEELDQRIIDTQGKIESSKKDIINEFNTAIKDLGKKILAANQVEDAQEEQKNPFVCLSGHSLKPKHLYGHLCDICRDGLNDVDAFCCKICDFDMCMKCAQLYYDHSHKKAGLSCKDGHILLNFENSQEFFTEQGYESEQKCRFCFENIKGEVYHCLPCMFNLCSKCKDTYELSTKSKDAKLVCKSTHNLKWRHKDLYEKESLLINCSDCKEERTGAGFYCCVECPSYWCLKCITKQLASGSEDGQPEDRNIPPDPAESAEVEADS</sequence>
<dbReference type="SUPFAM" id="SSF50978">
    <property type="entry name" value="WD40 repeat-like"/>
    <property type="match status" value="3"/>
</dbReference>
<dbReference type="SUPFAM" id="SSF57889">
    <property type="entry name" value="Cysteine-rich domain"/>
    <property type="match status" value="1"/>
</dbReference>
<evidence type="ECO:0000256" key="3">
    <source>
        <dbReference type="PROSITE-ProRule" id="PRU00221"/>
    </source>
</evidence>
<evidence type="ECO:0008006" key="8">
    <source>
        <dbReference type="Google" id="ProtNLM"/>
    </source>
</evidence>
<dbReference type="Proteomes" id="UP000187209">
    <property type="component" value="Unassembled WGS sequence"/>
</dbReference>
<feature type="region of interest" description="Disordered" evidence="4">
    <location>
        <begin position="1449"/>
        <end position="1475"/>
    </location>
</feature>
<keyword evidence="7" id="KW-1185">Reference proteome</keyword>
<feature type="transmembrane region" description="Helical" evidence="5">
    <location>
        <begin position="1005"/>
        <end position="1028"/>
    </location>
</feature>
<protein>
    <recommendedName>
        <fullName evidence="8">Ion transport domain-containing protein</fullName>
    </recommendedName>
</protein>
<dbReference type="InterPro" id="IPR036322">
    <property type="entry name" value="WD40_repeat_dom_sf"/>
</dbReference>
<dbReference type="InterPro" id="IPR046349">
    <property type="entry name" value="C1-like_sf"/>
</dbReference>
<dbReference type="OrthoDB" id="437584at2759"/>
<keyword evidence="1 3" id="KW-0853">WD repeat</keyword>